<organism evidence="2 3">
    <name type="scientific">Ephemerocybe angulata</name>
    <dbReference type="NCBI Taxonomy" id="980116"/>
    <lineage>
        <taxon>Eukaryota</taxon>
        <taxon>Fungi</taxon>
        <taxon>Dikarya</taxon>
        <taxon>Basidiomycota</taxon>
        <taxon>Agaricomycotina</taxon>
        <taxon>Agaricomycetes</taxon>
        <taxon>Agaricomycetidae</taxon>
        <taxon>Agaricales</taxon>
        <taxon>Agaricineae</taxon>
        <taxon>Psathyrellaceae</taxon>
        <taxon>Ephemerocybe</taxon>
    </lineage>
</organism>
<feature type="compositionally biased region" description="Low complexity" evidence="1">
    <location>
        <begin position="157"/>
        <end position="170"/>
    </location>
</feature>
<proteinExistence type="predicted"/>
<evidence type="ECO:0000313" key="3">
    <source>
        <dbReference type="Proteomes" id="UP000521943"/>
    </source>
</evidence>
<accession>A0A8H6I6C9</accession>
<evidence type="ECO:0000313" key="2">
    <source>
        <dbReference type="EMBL" id="KAF6759733.1"/>
    </source>
</evidence>
<name>A0A8H6I6C9_9AGAR</name>
<feature type="compositionally biased region" description="Basic residues" evidence="1">
    <location>
        <begin position="193"/>
        <end position="206"/>
    </location>
</feature>
<comment type="caution">
    <text evidence="2">The sequence shown here is derived from an EMBL/GenBank/DDBJ whole genome shotgun (WGS) entry which is preliminary data.</text>
</comment>
<dbReference type="AlphaFoldDB" id="A0A8H6I6C9"/>
<keyword evidence="3" id="KW-1185">Reference proteome</keyword>
<gene>
    <name evidence="2" type="ORF">DFP72DRAFT_1098711</name>
</gene>
<reference evidence="2 3" key="1">
    <citation type="submission" date="2020-07" db="EMBL/GenBank/DDBJ databases">
        <title>Comparative genomics of pyrophilous fungi reveals a link between fire events and developmental genes.</title>
        <authorList>
            <consortium name="DOE Joint Genome Institute"/>
            <person name="Steindorff A.S."/>
            <person name="Carver A."/>
            <person name="Calhoun S."/>
            <person name="Stillman K."/>
            <person name="Liu H."/>
            <person name="Lipzen A."/>
            <person name="Pangilinan J."/>
            <person name="Labutti K."/>
            <person name="Bruns T.D."/>
            <person name="Grigoriev I.V."/>
        </authorList>
    </citation>
    <scope>NUCLEOTIDE SEQUENCE [LARGE SCALE GENOMIC DNA]</scope>
    <source>
        <strain evidence="2 3">CBS 144469</strain>
    </source>
</reference>
<evidence type="ECO:0000256" key="1">
    <source>
        <dbReference type="SAM" id="MobiDB-lite"/>
    </source>
</evidence>
<dbReference type="Proteomes" id="UP000521943">
    <property type="component" value="Unassembled WGS sequence"/>
</dbReference>
<feature type="region of interest" description="Disordered" evidence="1">
    <location>
        <begin position="150"/>
        <end position="281"/>
    </location>
</feature>
<dbReference type="EMBL" id="JACGCI010000014">
    <property type="protein sequence ID" value="KAF6759733.1"/>
    <property type="molecule type" value="Genomic_DNA"/>
</dbReference>
<feature type="compositionally biased region" description="Polar residues" evidence="1">
    <location>
        <begin position="47"/>
        <end position="63"/>
    </location>
</feature>
<sequence length="315" mass="35848">MQNLGPKKLAMFYSAQQAVLAQSDGHDDTARHPRIGPSLHRVRRQSRQPTRATNQTRGSCTANLEQRRTLRHAGHSLSRRYPTRLLATDVTLDAKPSIVKESLQSYTCPWWKRALHRTRRLRRQIDPTTPSTAMTTWSSQPLATTKRHRALRRHQHQIPQTTKTTTYPKPIRIPSPLPALVSSSHGAPGVPLRRGRRRLHRERRAKTTTTNAPRPPRLSPHGARPARKPSTMCPENARTTSKTHRLSPPSSGLENPSRRCGERRRGHIPTDPGRQKRARQCRHELDDVRRAYLGVLRAGIDERVVARGRARMSYG</sequence>
<protein>
    <submittedName>
        <fullName evidence="2">Uncharacterized protein</fullName>
    </submittedName>
</protein>
<feature type="region of interest" description="Disordered" evidence="1">
    <location>
        <begin position="23"/>
        <end position="63"/>
    </location>
</feature>